<sequence>MTILFAIATILLLKLVNAYEIEYVWPGPENKLTRPPSPNAWPYACFWPCWQQSAAQVGCDPYDKVCTCNGTPTWTDSAFWQAQSACLSAAPFPCPLSTGRTAYSGVCTPGNYLIRPASSSSDSPTLTSGPTDSPTNTAAPTTTTSVDAVPTAARRRMGLDLLARACEPGFTACKANRGTVKNPFQLPMAGDAYVAYSCIDTQSDLESCGGCPGEDGVDCSAIRGAVSAACVRGRCVVKKCERRFRLRHGECL</sequence>
<evidence type="ECO:0000256" key="2">
    <source>
        <dbReference type="SAM" id="SignalP"/>
    </source>
</evidence>
<reference evidence="4" key="1">
    <citation type="submission" date="2023-10" db="EMBL/GenBank/DDBJ databases">
        <authorList>
            <person name="Noh H."/>
        </authorList>
    </citation>
    <scope>NUCLEOTIDE SEQUENCE</scope>
    <source>
        <strain evidence="4">DUCC4014</strain>
    </source>
</reference>
<feature type="chain" id="PRO_5042247782" evidence="2">
    <location>
        <begin position="19"/>
        <end position="252"/>
    </location>
</feature>
<dbReference type="Pfam" id="PF21671">
    <property type="entry name" value="CPL1-like"/>
    <property type="match status" value="1"/>
</dbReference>
<accession>A0AAF0Y0U4</accession>
<keyword evidence="5" id="KW-1185">Reference proteome</keyword>
<proteinExistence type="predicted"/>
<dbReference type="EMBL" id="CP086714">
    <property type="protein sequence ID" value="WOO77988.1"/>
    <property type="molecule type" value="Genomic_DNA"/>
</dbReference>
<evidence type="ECO:0000313" key="5">
    <source>
        <dbReference type="Proteomes" id="UP000827549"/>
    </source>
</evidence>
<keyword evidence="2" id="KW-0732">Signal</keyword>
<dbReference type="GeneID" id="87804795"/>
<evidence type="ECO:0000256" key="1">
    <source>
        <dbReference type="SAM" id="MobiDB-lite"/>
    </source>
</evidence>
<evidence type="ECO:0000313" key="4">
    <source>
        <dbReference type="EMBL" id="WOO77988.1"/>
    </source>
</evidence>
<dbReference type="PANTHER" id="PTHR35192">
    <property type="entry name" value="PROTEIN, PUTATIVE-RELATED"/>
    <property type="match status" value="1"/>
</dbReference>
<protein>
    <submittedName>
        <fullName evidence="4">Protein priA</fullName>
    </submittedName>
</protein>
<dbReference type="InterPro" id="IPR038955">
    <property type="entry name" value="PriA/CPL1_fungi"/>
</dbReference>
<dbReference type="AlphaFoldDB" id="A0AAF0Y0U4"/>
<feature type="region of interest" description="Disordered" evidence="1">
    <location>
        <begin position="117"/>
        <end position="150"/>
    </location>
</feature>
<feature type="domain" description="Protein CPL1-like" evidence="3">
    <location>
        <begin position="196"/>
        <end position="247"/>
    </location>
</feature>
<feature type="signal peptide" evidence="2">
    <location>
        <begin position="1"/>
        <end position="18"/>
    </location>
</feature>
<evidence type="ECO:0000259" key="3">
    <source>
        <dbReference type="Pfam" id="PF21671"/>
    </source>
</evidence>
<organism evidence="4 5">
    <name type="scientific">Vanrija pseudolonga</name>
    <dbReference type="NCBI Taxonomy" id="143232"/>
    <lineage>
        <taxon>Eukaryota</taxon>
        <taxon>Fungi</taxon>
        <taxon>Dikarya</taxon>
        <taxon>Basidiomycota</taxon>
        <taxon>Agaricomycotina</taxon>
        <taxon>Tremellomycetes</taxon>
        <taxon>Trichosporonales</taxon>
        <taxon>Trichosporonaceae</taxon>
        <taxon>Vanrija</taxon>
    </lineage>
</organism>
<name>A0AAF0Y0U4_9TREE</name>
<dbReference type="PANTHER" id="PTHR35192:SF2">
    <property type="entry name" value="APPLE DOMAIN-CONTAINING PROTEIN"/>
    <property type="match status" value="1"/>
</dbReference>
<gene>
    <name evidence="4" type="primary">priA_21</name>
    <name evidence="4" type="ORF">LOC62_01G001540</name>
</gene>
<dbReference type="RefSeq" id="XP_062624020.1">
    <property type="nucleotide sequence ID" value="XM_062768036.1"/>
</dbReference>
<dbReference type="InterPro" id="IPR048661">
    <property type="entry name" value="CPL1-like"/>
</dbReference>
<dbReference type="Proteomes" id="UP000827549">
    <property type="component" value="Chromosome 1"/>
</dbReference>